<keyword evidence="16" id="KW-1185">Reference proteome</keyword>
<keyword evidence="4 10" id="KW-0812">Transmembrane</keyword>
<keyword evidence="9 10" id="KW-0998">Cell outer membrane</keyword>
<keyword evidence="8" id="KW-0675">Receptor</keyword>
<accession>A0A1M4SNG2</accession>
<sequence>MKQKLRVKGNIYLFNIPRLFIVILLGYLLMLPSAVFSNQSRQNSRIQVRGEVRDNTGESLPGVNVFEKGTTNGTVTNIDGAYSIEAAPTATLVFSFVGFKTLEIPVNAQTSLNVVLEEDVVGLDEVVVTAMGIRAEKRKLNFAVQSVDSEDLNEGRETNFVDALQGKIAGVEVSGTGGSPTASSQILIRGISSINPAQQNEPIFILNGMHISGGASKAAEINPNDIENITVLKGAAAAALYGQEASNGAIIITTKSGKVGEIRVEASGSVQVDQAFRVPEIQQMYLRGSYGVYREQSMGGWGPLAPEGTVMYDNPGNFLKTGLYQKYDVSVSGGSEKFTSYTSGNYVRHDGIVPSDYLERYGVLFKSKYNVSEKVAVDFMANIVSRNSRGGAGISTAYRWPIDDDITNYKNPDGTIRWLYIDTNNRYNSPLSPLWSRYEDSSRYDSNRSLLQASVTWNVIENFDLTGRISYDHTESESKSIVTPRWSLEPGQEPTSEDLDYLGSFFYSDGKSSVVNGGILATFRKDFSADLGMEVLAGVDIKSSYGRSAGMGGRQFIVPEFYSINNLNDIRRENITMNRSEKNMYGYYGEVKFDYKGIAQFSATGRNDHSSTLPVEHRSYFYPSFSTGVIFTELISLPENIISFGKLRANWARVGKDAPLYRLDNWYKAMPHPDGGYGVDPTRSSNPHLEPEMSTSWEIGIDARLFGGKTRLDMAWYATAVANQIVDVRVSPASGNILQTRNEGDIKNEGIEISWDQTLIDTRDFHWNMITNFGRSRGTVESLPDQLVEVYHYAGQVSDIRPTAYLHGSTMALSGKDYLRTDDGRIIVDEMGRPKINASSSLLIGNREPDFTIGWLNRWHYKSWSLSLMMNFRKGGDVVNGTLRSLMSSGQAKVLEDYRNRQILINGVVELADGTYAENTVPVVFDQNFYLNYYAPVGSNFIEDGSLVRLGYATLSYNAGNLAEKIGIKGLNFSVTGRNLLLFTNYSGSDPVVNYTGTSGGTGTFGIDYLGIPNTRSYTFNVSATF</sequence>
<keyword evidence="2 10" id="KW-0813">Transport</keyword>
<dbReference type="Gene3D" id="2.40.170.20">
    <property type="entry name" value="TonB-dependent receptor, beta-barrel domain"/>
    <property type="match status" value="1"/>
</dbReference>
<dbReference type="InterPro" id="IPR037066">
    <property type="entry name" value="Plug_dom_sf"/>
</dbReference>
<evidence type="ECO:0000256" key="4">
    <source>
        <dbReference type="ARBA" id="ARBA00022692"/>
    </source>
</evidence>
<organism evidence="15 16">
    <name type="scientific">Mariniphaga anaerophila</name>
    <dbReference type="NCBI Taxonomy" id="1484053"/>
    <lineage>
        <taxon>Bacteria</taxon>
        <taxon>Pseudomonadati</taxon>
        <taxon>Bacteroidota</taxon>
        <taxon>Bacteroidia</taxon>
        <taxon>Marinilabiliales</taxon>
        <taxon>Prolixibacteraceae</taxon>
        <taxon>Mariniphaga</taxon>
    </lineage>
</organism>
<keyword evidence="3 10" id="KW-1134">Transmembrane beta strand</keyword>
<dbReference type="Pfam" id="PF07715">
    <property type="entry name" value="Plug"/>
    <property type="match status" value="1"/>
</dbReference>
<evidence type="ECO:0000256" key="2">
    <source>
        <dbReference type="ARBA" id="ARBA00022448"/>
    </source>
</evidence>
<comment type="subcellular location">
    <subcellularLocation>
        <location evidence="1 10">Cell outer membrane</location>
        <topology evidence="1 10">Multi-pass membrane protein</topology>
    </subcellularLocation>
</comment>
<evidence type="ECO:0000256" key="10">
    <source>
        <dbReference type="PROSITE-ProRule" id="PRU01360"/>
    </source>
</evidence>
<feature type="domain" description="TonB-dependent receptor plug" evidence="14">
    <location>
        <begin position="137"/>
        <end position="249"/>
    </location>
</feature>
<keyword evidence="5" id="KW-0732">Signal</keyword>
<evidence type="ECO:0000256" key="5">
    <source>
        <dbReference type="ARBA" id="ARBA00022729"/>
    </source>
</evidence>
<dbReference type="STRING" id="1484053.SAMN05444274_10193"/>
<dbReference type="NCBIfam" id="TIGR04056">
    <property type="entry name" value="OMP_RagA_SusC"/>
    <property type="match status" value="1"/>
</dbReference>
<dbReference type="GO" id="GO:0015344">
    <property type="term" value="F:siderophore uptake transmembrane transporter activity"/>
    <property type="evidence" value="ECO:0007669"/>
    <property type="project" value="TreeGrafter"/>
</dbReference>
<proteinExistence type="inferred from homology"/>
<dbReference type="PANTHER" id="PTHR30069">
    <property type="entry name" value="TONB-DEPENDENT OUTER MEMBRANE RECEPTOR"/>
    <property type="match status" value="1"/>
</dbReference>
<dbReference type="Pfam" id="PF13715">
    <property type="entry name" value="CarbopepD_reg_2"/>
    <property type="match status" value="1"/>
</dbReference>
<evidence type="ECO:0000256" key="12">
    <source>
        <dbReference type="SAM" id="Phobius"/>
    </source>
</evidence>
<evidence type="ECO:0000256" key="11">
    <source>
        <dbReference type="RuleBase" id="RU003357"/>
    </source>
</evidence>
<dbReference type="InterPro" id="IPR012910">
    <property type="entry name" value="Plug_dom"/>
</dbReference>
<evidence type="ECO:0000256" key="8">
    <source>
        <dbReference type="ARBA" id="ARBA00023170"/>
    </source>
</evidence>
<dbReference type="OrthoDB" id="9768177at2"/>
<dbReference type="AlphaFoldDB" id="A0A1M4SNG2"/>
<dbReference type="InterPro" id="IPR039426">
    <property type="entry name" value="TonB-dep_rcpt-like"/>
</dbReference>
<evidence type="ECO:0000259" key="14">
    <source>
        <dbReference type="Pfam" id="PF07715"/>
    </source>
</evidence>
<dbReference type="SUPFAM" id="SSF56935">
    <property type="entry name" value="Porins"/>
    <property type="match status" value="1"/>
</dbReference>
<evidence type="ECO:0000256" key="9">
    <source>
        <dbReference type="ARBA" id="ARBA00023237"/>
    </source>
</evidence>
<dbReference type="FunFam" id="2.60.40.1120:FF:000003">
    <property type="entry name" value="Outer membrane protein Omp121"/>
    <property type="match status" value="1"/>
</dbReference>
<dbReference type="Gene3D" id="2.60.40.1120">
    <property type="entry name" value="Carboxypeptidase-like, regulatory domain"/>
    <property type="match status" value="1"/>
</dbReference>
<keyword evidence="7 10" id="KW-0472">Membrane</keyword>
<evidence type="ECO:0000313" key="16">
    <source>
        <dbReference type="Proteomes" id="UP000184164"/>
    </source>
</evidence>
<dbReference type="InterPro" id="IPR000531">
    <property type="entry name" value="Beta-barrel_TonB"/>
</dbReference>
<feature type="domain" description="TonB-dependent receptor-like beta-barrel" evidence="13">
    <location>
        <begin position="406"/>
        <end position="778"/>
    </location>
</feature>
<reference evidence="15 16" key="1">
    <citation type="submission" date="2016-11" db="EMBL/GenBank/DDBJ databases">
        <authorList>
            <person name="Jaros S."/>
            <person name="Januszkiewicz K."/>
            <person name="Wedrychowicz H."/>
        </authorList>
    </citation>
    <scope>NUCLEOTIDE SEQUENCE [LARGE SCALE GENOMIC DNA]</scope>
    <source>
        <strain evidence="15 16">DSM 26910</strain>
    </source>
</reference>
<evidence type="ECO:0000259" key="13">
    <source>
        <dbReference type="Pfam" id="PF00593"/>
    </source>
</evidence>
<dbReference type="Gene3D" id="2.170.130.10">
    <property type="entry name" value="TonB-dependent receptor, plug domain"/>
    <property type="match status" value="1"/>
</dbReference>
<dbReference type="InterPro" id="IPR023997">
    <property type="entry name" value="TonB-dep_OMP_SusC/RagA_CS"/>
</dbReference>
<dbReference type="PROSITE" id="PS52016">
    <property type="entry name" value="TONB_DEPENDENT_REC_3"/>
    <property type="match status" value="1"/>
</dbReference>
<dbReference type="NCBIfam" id="TIGR04057">
    <property type="entry name" value="SusC_RagA_signa"/>
    <property type="match status" value="1"/>
</dbReference>
<dbReference type="InterPro" id="IPR036942">
    <property type="entry name" value="Beta-barrel_TonB_sf"/>
</dbReference>
<name>A0A1M4SNG2_9BACT</name>
<dbReference type="RefSeq" id="WP_072997945.1">
    <property type="nucleotide sequence ID" value="NZ_FQUM01000001.1"/>
</dbReference>
<protein>
    <submittedName>
        <fullName evidence="15">TonB-linked outer membrane protein, SusC/RagA family</fullName>
    </submittedName>
</protein>
<keyword evidence="12" id="KW-1133">Transmembrane helix</keyword>
<dbReference type="InterPro" id="IPR023996">
    <property type="entry name" value="TonB-dep_OMP_SusC/RagA"/>
</dbReference>
<dbReference type="GO" id="GO:0044718">
    <property type="term" value="P:siderophore transmembrane transport"/>
    <property type="evidence" value="ECO:0007669"/>
    <property type="project" value="TreeGrafter"/>
</dbReference>
<evidence type="ECO:0000313" key="15">
    <source>
        <dbReference type="EMBL" id="SHE33814.1"/>
    </source>
</evidence>
<gene>
    <name evidence="15" type="ORF">SAMN05444274_10193</name>
</gene>
<dbReference type="InterPro" id="IPR008969">
    <property type="entry name" value="CarboxyPept-like_regulatory"/>
</dbReference>
<dbReference type="Proteomes" id="UP000184164">
    <property type="component" value="Unassembled WGS sequence"/>
</dbReference>
<evidence type="ECO:0000256" key="1">
    <source>
        <dbReference type="ARBA" id="ARBA00004571"/>
    </source>
</evidence>
<dbReference type="SUPFAM" id="SSF49464">
    <property type="entry name" value="Carboxypeptidase regulatory domain-like"/>
    <property type="match status" value="1"/>
</dbReference>
<feature type="transmembrane region" description="Helical" evidence="12">
    <location>
        <begin position="12"/>
        <end position="36"/>
    </location>
</feature>
<keyword evidence="6 11" id="KW-0798">TonB box</keyword>
<evidence type="ECO:0000256" key="7">
    <source>
        <dbReference type="ARBA" id="ARBA00023136"/>
    </source>
</evidence>
<evidence type="ECO:0000256" key="6">
    <source>
        <dbReference type="ARBA" id="ARBA00023077"/>
    </source>
</evidence>
<dbReference type="Pfam" id="PF00593">
    <property type="entry name" value="TonB_dep_Rec_b-barrel"/>
    <property type="match status" value="1"/>
</dbReference>
<dbReference type="EMBL" id="FQUM01000001">
    <property type="protein sequence ID" value="SHE33814.1"/>
    <property type="molecule type" value="Genomic_DNA"/>
</dbReference>
<comment type="similarity">
    <text evidence="10 11">Belongs to the TonB-dependent receptor family.</text>
</comment>
<dbReference type="PANTHER" id="PTHR30069:SF29">
    <property type="entry name" value="HEMOGLOBIN AND HEMOGLOBIN-HAPTOGLOBIN-BINDING PROTEIN 1-RELATED"/>
    <property type="match status" value="1"/>
</dbReference>
<evidence type="ECO:0000256" key="3">
    <source>
        <dbReference type="ARBA" id="ARBA00022452"/>
    </source>
</evidence>
<dbReference type="GO" id="GO:0009279">
    <property type="term" value="C:cell outer membrane"/>
    <property type="evidence" value="ECO:0007669"/>
    <property type="project" value="UniProtKB-SubCell"/>
</dbReference>